<keyword evidence="3" id="KW-1185">Reference proteome</keyword>
<feature type="region of interest" description="Disordered" evidence="1">
    <location>
        <begin position="1"/>
        <end position="43"/>
    </location>
</feature>
<reference evidence="2 3" key="1">
    <citation type="journal article" date="2009" name="Appl. Environ. Microbiol.">
        <title>Metabolic versatility and indigenous origin of the archaeon Thermococcus sibiricus, isolated from a siberian oil reservoir, as revealed by genome analysis.</title>
        <authorList>
            <person name="Mardanov A.V."/>
            <person name="Ravin N.V."/>
            <person name="Svetlitchnyi V.A."/>
            <person name="Beletsky A.V."/>
            <person name="Miroshnichenko M.L."/>
            <person name="Bonch-Osmolovskaya E.A."/>
            <person name="Skryabin K.G."/>
        </authorList>
    </citation>
    <scope>NUCLEOTIDE SEQUENCE [LARGE SCALE GENOMIC DNA]</scope>
    <source>
        <strain evidence="3">DSM 12597 / MM 739</strain>
    </source>
</reference>
<evidence type="ECO:0000313" key="3">
    <source>
        <dbReference type="Proteomes" id="UP000009079"/>
    </source>
</evidence>
<name>C6A044_THESM</name>
<accession>C6A044</accession>
<evidence type="ECO:0000256" key="1">
    <source>
        <dbReference type="SAM" id="MobiDB-lite"/>
    </source>
</evidence>
<evidence type="ECO:0000313" key="2">
    <source>
        <dbReference type="EMBL" id="ACS91025.1"/>
    </source>
</evidence>
<dbReference type="KEGG" id="tsi:TSIB_1976"/>
<dbReference type="HOGENOM" id="CLU_3228038_0_0_2"/>
<proteinExistence type="predicted"/>
<protein>
    <submittedName>
        <fullName evidence="2">Uncharacterized protein</fullName>
    </submittedName>
</protein>
<gene>
    <name evidence="2" type="ordered locus">TSIB_1976</name>
</gene>
<feature type="compositionally biased region" description="Polar residues" evidence="1">
    <location>
        <begin position="11"/>
        <end position="22"/>
    </location>
</feature>
<dbReference type="EMBL" id="CP001463">
    <property type="protein sequence ID" value="ACS91025.1"/>
    <property type="molecule type" value="Genomic_DNA"/>
</dbReference>
<organism evidence="2 3">
    <name type="scientific">Thermococcus sibiricus (strain DSM 12597 / MM 739)</name>
    <dbReference type="NCBI Taxonomy" id="604354"/>
    <lineage>
        <taxon>Archaea</taxon>
        <taxon>Methanobacteriati</taxon>
        <taxon>Methanobacteriota</taxon>
        <taxon>Thermococci</taxon>
        <taxon>Thermococcales</taxon>
        <taxon>Thermococcaceae</taxon>
        <taxon>Thermococcus</taxon>
    </lineage>
</organism>
<sequence length="43" mass="5027">MRYTPGALSQKPENYTPSNPYQRQRVKSLETNGDIQQEKENKT</sequence>
<dbReference type="AlphaFoldDB" id="C6A044"/>
<dbReference type="Proteomes" id="UP000009079">
    <property type="component" value="Chromosome"/>
</dbReference>